<feature type="transmembrane region" description="Helical" evidence="1">
    <location>
        <begin position="125"/>
        <end position="147"/>
    </location>
</feature>
<feature type="transmembrane region" description="Helical" evidence="1">
    <location>
        <begin position="72"/>
        <end position="92"/>
    </location>
</feature>
<proteinExistence type="predicted"/>
<feature type="transmembrane region" description="Helical" evidence="1">
    <location>
        <begin position="98"/>
        <end position="118"/>
    </location>
</feature>
<dbReference type="RefSeq" id="WP_086681515.1">
    <property type="nucleotide sequence ID" value="NZ_FNUJ01000011.1"/>
</dbReference>
<reference evidence="3" key="1">
    <citation type="submission" date="2016-10" db="EMBL/GenBank/DDBJ databases">
        <authorList>
            <person name="Varghese N."/>
            <person name="Submissions S."/>
        </authorList>
    </citation>
    <scope>NUCLEOTIDE SEQUENCE [LARGE SCALE GENOMIC DNA]</scope>
    <source>
        <strain evidence="3">DSM 44654</strain>
    </source>
</reference>
<evidence type="ECO:0008006" key="4">
    <source>
        <dbReference type="Google" id="ProtNLM"/>
    </source>
</evidence>
<name>A0A1H5RH77_9PSEU</name>
<protein>
    <recommendedName>
        <fullName evidence="4">VUT family protein</fullName>
    </recommendedName>
</protein>
<keyword evidence="1" id="KW-0472">Membrane</keyword>
<organism evidence="2 3">
    <name type="scientific">Amycolatopsis pretoriensis</name>
    <dbReference type="NCBI Taxonomy" id="218821"/>
    <lineage>
        <taxon>Bacteria</taxon>
        <taxon>Bacillati</taxon>
        <taxon>Actinomycetota</taxon>
        <taxon>Actinomycetes</taxon>
        <taxon>Pseudonocardiales</taxon>
        <taxon>Pseudonocardiaceae</taxon>
        <taxon>Amycolatopsis</taxon>
    </lineage>
</organism>
<feature type="transmembrane region" description="Helical" evidence="1">
    <location>
        <begin position="44"/>
        <end position="65"/>
    </location>
</feature>
<keyword evidence="1" id="KW-1133">Transmembrane helix</keyword>
<sequence>MTAGSRRRSGRRETGTGFVRVSVVALYVGCVVGANWLAEHVGAVGVGFGLHAAAAVYVAGPVLVVRDWVQRLAGLRISLVAIAVGTALSYVVAGPAVATASAVSFAVSEVLDAAVYSAAVRRRGVVVAVLCSGIVGVAVDSLLFPAIAFTSLALTPGHLLGKTYGVVAGTIVTALVRRRP</sequence>
<dbReference type="OrthoDB" id="9155154at2"/>
<accession>A0A1H5RH77</accession>
<dbReference type="EMBL" id="FNUJ01000011">
    <property type="protein sequence ID" value="SEF36887.1"/>
    <property type="molecule type" value="Genomic_DNA"/>
</dbReference>
<dbReference type="STRING" id="218821.SAMN05421837_111308"/>
<gene>
    <name evidence="2" type="ORF">SAMN05421837_111308</name>
</gene>
<evidence type="ECO:0000313" key="3">
    <source>
        <dbReference type="Proteomes" id="UP000198878"/>
    </source>
</evidence>
<keyword evidence="1" id="KW-0812">Transmembrane</keyword>
<keyword evidence="3" id="KW-1185">Reference proteome</keyword>
<dbReference type="AlphaFoldDB" id="A0A1H5RH77"/>
<dbReference type="Proteomes" id="UP000198878">
    <property type="component" value="Unassembled WGS sequence"/>
</dbReference>
<evidence type="ECO:0000256" key="1">
    <source>
        <dbReference type="SAM" id="Phobius"/>
    </source>
</evidence>
<dbReference type="InterPro" id="IPR003744">
    <property type="entry name" value="YhhQ"/>
</dbReference>
<feature type="transmembrane region" description="Helical" evidence="1">
    <location>
        <begin position="21"/>
        <end position="38"/>
    </location>
</feature>
<dbReference type="Pfam" id="PF02592">
    <property type="entry name" value="Vut_1"/>
    <property type="match status" value="1"/>
</dbReference>
<feature type="transmembrane region" description="Helical" evidence="1">
    <location>
        <begin position="159"/>
        <end position="176"/>
    </location>
</feature>
<evidence type="ECO:0000313" key="2">
    <source>
        <dbReference type="EMBL" id="SEF36887.1"/>
    </source>
</evidence>